<evidence type="ECO:0000313" key="2">
    <source>
        <dbReference type="Proteomes" id="UP000324091"/>
    </source>
</evidence>
<comment type="caution">
    <text evidence="1">The sequence shown here is derived from an EMBL/GenBank/DDBJ whole genome shotgun (WGS) entry which is preliminary data.</text>
</comment>
<keyword evidence="2" id="KW-1185">Reference proteome</keyword>
<sequence>MNRGVVVFIKEERLVADLLASGVTLNGAYLQVSSLTVPSTWVTVSGVSPFIPNETLKQELQHFRKMASGLKTVGPQYCTCKYRKAGKKGYDKHLFLLHPQSVGLLP</sequence>
<protein>
    <submittedName>
        <fullName evidence="1">Uncharacterized protein</fullName>
    </submittedName>
</protein>
<dbReference type="AlphaFoldDB" id="A0A5C6P9X5"/>
<dbReference type="EMBL" id="RHFK02000005">
    <property type="protein sequence ID" value="TWW76584.1"/>
    <property type="molecule type" value="Genomic_DNA"/>
</dbReference>
<proteinExistence type="predicted"/>
<organism evidence="1 2">
    <name type="scientific">Takifugu flavidus</name>
    <name type="common">sansaifugu</name>
    <dbReference type="NCBI Taxonomy" id="433684"/>
    <lineage>
        <taxon>Eukaryota</taxon>
        <taxon>Metazoa</taxon>
        <taxon>Chordata</taxon>
        <taxon>Craniata</taxon>
        <taxon>Vertebrata</taxon>
        <taxon>Euteleostomi</taxon>
        <taxon>Actinopterygii</taxon>
        <taxon>Neopterygii</taxon>
        <taxon>Teleostei</taxon>
        <taxon>Neoteleostei</taxon>
        <taxon>Acanthomorphata</taxon>
        <taxon>Eupercaria</taxon>
        <taxon>Tetraodontiformes</taxon>
        <taxon>Tetradontoidea</taxon>
        <taxon>Tetraodontidae</taxon>
        <taxon>Takifugu</taxon>
    </lineage>
</organism>
<reference evidence="1 2" key="1">
    <citation type="submission" date="2019-04" db="EMBL/GenBank/DDBJ databases">
        <title>Chromosome genome assembly for Takifugu flavidus.</title>
        <authorList>
            <person name="Xiao S."/>
        </authorList>
    </citation>
    <scope>NUCLEOTIDE SEQUENCE [LARGE SCALE GENOMIC DNA]</scope>
    <source>
        <strain evidence="1">HTHZ2018</strain>
        <tissue evidence="1">Muscle</tissue>
    </source>
</reference>
<accession>A0A5C6P9X5</accession>
<dbReference type="Proteomes" id="UP000324091">
    <property type="component" value="Chromosome 13"/>
</dbReference>
<name>A0A5C6P9X5_9TELE</name>
<evidence type="ECO:0000313" key="1">
    <source>
        <dbReference type="EMBL" id="TWW76584.1"/>
    </source>
</evidence>
<gene>
    <name evidence="1" type="ORF">D4764_13G0012460</name>
</gene>